<evidence type="ECO:0000256" key="2">
    <source>
        <dbReference type="ARBA" id="ARBA00022679"/>
    </source>
</evidence>
<dbReference type="OrthoDB" id="548217at2759"/>
<sequence>MESATSASEKDTGGWLLDPTSSGEQVYSSVENASKLSTLSSETWLRVHTDSEHGESTSPSSPSAQDEAGSRHHHSDRRARPGPSWSAHGAHEADLQLRPPQSTLIDDAELTRVLLPHNGRKDARAELEAFQSSAMSNLDHVVWLLYGCTVLKKIALRQPQERIVWVDSSLSALLISSRKGERDLEEAHVLEETDTSKRCIRIPFAQLKSVSVSPSELRLDVGTAQTSLRFGFHESEHARKLAVALHTLLQGSSCAFVAHAALGEPKSLVPAWNDTFMGSDVQRFSRVNEYVLLASLDCIGHEHHCSSKLTLQFLAFNTDTFTFHKVRFGRNEHRDVLLHSPESLVLLRKIAHSVAIPYARILFCDETFSGFFLVLDFVVSERECVEMRLSRGAAMPERQARLMAYDILTLLAYLFSSNVALGELSLDRVCISLDSSVRIDPLGILCFDFIDRNALAGESDPKGMAAAKDAMFLAVDSVASRTHRQQEICRALFQPPERRGNPSRIAPQIDSHAGFVRDTWALGILLYSLLSGTLLSSGCTSAEQVATKVDAAASDVSGTLRSSMRSSNSSTPLSRHATDFVGTCLQSDPARRPTAEQLLEHPWFSTNESESDQSLSGKSLRQSLTGSFPLATMLSRKRSEMRTSKSMSRRRRLILTPDDMDGIIEDATFWSELLPVEELAFKQTD</sequence>
<keyword evidence="1" id="KW-0723">Serine/threonine-protein kinase</keyword>
<proteinExistence type="predicted"/>
<evidence type="ECO:0000256" key="4">
    <source>
        <dbReference type="ARBA" id="ARBA00022777"/>
    </source>
</evidence>
<evidence type="ECO:0000313" key="9">
    <source>
        <dbReference type="Proteomes" id="UP000324585"/>
    </source>
</evidence>
<evidence type="ECO:0000256" key="6">
    <source>
        <dbReference type="SAM" id="MobiDB-lite"/>
    </source>
</evidence>
<dbReference type="PROSITE" id="PS50011">
    <property type="entry name" value="PROTEIN_KINASE_DOM"/>
    <property type="match status" value="1"/>
</dbReference>
<dbReference type="InterPro" id="IPR011009">
    <property type="entry name" value="Kinase-like_dom_sf"/>
</dbReference>
<evidence type="ECO:0000256" key="1">
    <source>
        <dbReference type="ARBA" id="ARBA00022527"/>
    </source>
</evidence>
<evidence type="ECO:0000256" key="3">
    <source>
        <dbReference type="ARBA" id="ARBA00022741"/>
    </source>
</evidence>
<gene>
    <name evidence="8" type="ORF">FVE85_6432</name>
</gene>
<feature type="compositionally biased region" description="Basic and acidic residues" evidence="6">
    <location>
        <begin position="45"/>
        <end position="55"/>
    </location>
</feature>
<keyword evidence="9" id="KW-1185">Reference proteome</keyword>
<organism evidence="8 9">
    <name type="scientific">Porphyridium purpureum</name>
    <name type="common">Red alga</name>
    <name type="synonym">Porphyridium cruentum</name>
    <dbReference type="NCBI Taxonomy" id="35688"/>
    <lineage>
        <taxon>Eukaryota</taxon>
        <taxon>Rhodophyta</taxon>
        <taxon>Bangiophyceae</taxon>
        <taxon>Porphyridiales</taxon>
        <taxon>Porphyridiaceae</taxon>
        <taxon>Porphyridium</taxon>
    </lineage>
</organism>
<keyword evidence="2" id="KW-0808">Transferase</keyword>
<feature type="compositionally biased region" description="Polar residues" evidence="6">
    <location>
        <begin position="19"/>
        <end position="29"/>
    </location>
</feature>
<dbReference type="Proteomes" id="UP000324585">
    <property type="component" value="Unassembled WGS sequence"/>
</dbReference>
<dbReference type="SMART" id="SM00220">
    <property type="entry name" value="S_TKc"/>
    <property type="match status" value="1"/>
</dbReference>
<dbReference type="GO" id="GO:0005524">
    <property type="term" value="F:ATP binding"/>
    <property type="evidence" value="ECO:0007669"/>
    <property type="project" value="UniProtKB-KW"/>
</dbReference>
<evidence type="ECO:0000256" key="5">
    <source>
        <dbReference type="ARBA" id="ARBA00022840"/>
    </source>
</evidence>
<dbReference type="EMBL" id="VRMN01000001">
    <property type="protein sequence ID" value="KAA8498847.1"/>
    <property type="molecule type" value="Genomic_DNA"/>
</dbReference>
<feature type="domain" description="Protein kinase" evidence="7">
    <location>
        <begin position="293"/>
        <end position="604"/>
    </location>
</feature>
<keyword evidence="4 8" id="KW-0418">Kinase</keyword>
<dbReference type="PANTHER" id="PTHR24349">
    <property type="entry name" value="SERINE/THREONINE-PROTEIN KINASE"/>
    <property type="match status" value="1"/>
</dbReference>
<protein>
    <submittedName>
        <fullName evidence="8">Ribosomal protein S6 kinase alpha-1</fullName>
    </submittedName>
</protein>
<dbReference type="InterPro" id="IPR000719">
    <property type="entry name" value="Prot_kinase_dom"/>
</dbReference>
<keyword evidence="3" id="KW-0547">Nucleotide-binding</keyword>
<dbReference type="AlphaFoldDB" id="A0A5J4Z826"/>
<dbReference type="Pfam" id="PF00069">
    <property type="entry name" value="Pkinase"/>
    <property type="match status" value="1"/>
</dbReference>
<keyword evidence="5" id="KW-0067">ATP-binding</keyword>
<dbReference type="InterPro" id="IPR050205">
    <property type="entry name" value="CDPK_Ser/Thr_kinases"/>
</dbReference>
<accession>A0A5J4Z826</accession>
<feature type="region of interest" description="Disordered" evidence="6">
    <location>
        <begin position="1"/>
        <end position="29"/>
    </location>
</feature>
<dbReference type="Gene3D" id="1.10.510.10">
    <property type="entry name" value="Transferase(Phosphotransferase) domain 1"/>
    <property type="match status" value="1"/>
</dbReference>
<evidence type="ECO:0000259" key="7">
    <source>
        <dbReference type="PROSITE" id="PS50011"/>
    </source>
</evidence>
<dbReference type="SUPFAM" id="SSF56112">
    <property type="entry name" value="Protein kinase-like (PK-like)"/>
    <property type="match status" value="1"/>
</dbReference>
<reference evidence="9" key="1">
    <citation type="journal article" date="2019" name="Nat. Commun.">
        <title>Expansion of phycobilisome linker gene families in mesophilic red algae.</title>
        <authorList>
            <person name="Lee J."/>
            <person name="Kim D."/>
            <person name="Bhattacharya D."/>
            <person name="Yoon H.S."/>
        </authorList>
    </citation>
    <scope>NUCLEOTIDE SEQUENCE [LARGE SCALE GENOMIC DNA]</scope>
    <source>
        <strain evidence="9">CCMP 1328</strain>
    </source>
</reference>
<feature type="region of interest" description="Disordered" evidence="6">
    <location>
        <begin position="45"/>
        <end position="102"/>
    </location>
</feature>
<dbReference type="GO" id="GO:0004674">
    <property type="term" value="F:protein serine/threonine kinase activity"/>
    <property type="evidence" value="ECO:0007669"/>
    <property type="project" value="UniProtKB-KW"/>
</dbReference>
<comment type="caution">
    <text evidence="8">The sequence shown here is derived from an EMBL/GenBank/DDBJ whole genome shotgun (WGS) entry which is preliminary data.</text>
</comment>
<name>A0A5J4Z826_PORPP</name>
<evidence type="ECO:0000313" key="8">
    <source>
        <dbReference type="EMBL" id="KAA8498847.1"/>
    </source>
</evidence>